<evidence type="ECO:0000313" key="1">
    <source>
        <dbReference type="EMBL" id="MBB2204577.1"/>
    </source>
</evidence>
<dbReference type="RefSeq" id="WP_182948648.1">
    <property type="nucleotide sequence ID" value="NZ_JABEQK010000003.1"/>
</dbReference>
<comment type="caution">
    <text evidence="1">The sequence shown here is derived from an EMBL/GenBank/DDBJ whole genome shotgun (WGS) entry which is preliminary data.</text>
</comment>
<dbReference type="EMBL" id="JABEQK010000003">
    <property type="protein sequence ID" value="MBB2204577.1"/>
    <property type="molecule type" value="Genomic_DNA"/>
</dbReference>
<proteinExistence type="predicted"/>
<organism evidence="1 2">
    <name type="scientific">Gluconacetobacter takamatsuzukensis</name>
    <dbReference type="NCBI Taxonomy" id="1286190"/>
    <lineage>
        <taxon>Bacteria</taxon>
        <taxon>Pseudomonadati</taxon>
        <taxon>Pseudomonadota</taxon>
        <taxon>Alphaproteobacteria</taxon>
        <taxon>Acetobacterales</taxon>
        <taxon>Acetobacteraceae</taxon>
        <taxon>Gluconacetobacter</taxon>
    </lineage>
</organism>
<protein>
    <submittedName>
        <fullName evidence="1">Uncharacterized protein</fullName>
    </submittedName>
</protein>
<dbReference type="Proteomes" id="UP000540556">
    <property type="component" value="Unassembled WGS sequence"/>
</dbReference>
<reference evidence="1 2" key="1">
    <citation type="submission" date="2020-04" db="EMBL/GenBank/DDBJ databases">
        <title>Description of novel Gluconacetobacter.</title>
        <authorList>
            <person name="Sombolestani A."/>
        </authorList>
    </citation>
    <scope>NUCLEOTIDE SEQUENCE [LARGE SCALE GENOMIC DNA]</scope>
    <source>
        <strain evidence="1 2">LMG 27800</strain>
    </source>
</reference>
<keyword evidence="2" id="KW-1185">Reference proteome</keyword>
<sequence>MKKKKSSIPPASLAASDSDRLFHDMKMDAARALAMDPQNVRALAQAIASTPTGTDPEPEPCELLAMTLDQARMAQEDGQHFGKQCLDALSDHLAALSANGTLTLGGSMAITRCYVRAGLPVPESLAPDEQAVLEETSAISLGDHASPEAAFAAILDELVTSVGHDPSLLHQTFAEVLPGIPAPARRMLCALAAANPDPRFEALACAWLLDPSEPVRDGAREGLANRLAAGKLSAQALGRLAVLRTWITHKPTRQRVDTLIKSAIRTGLAPAQDAPPAPRITGCVSSPIDGVGSQSLGIALQKGRTRSIATVLLKQGFGVKDAYLAPCANAAEQRDILRQITFTAEKGDVSLAYVQSVLGLALADGLANGVSPAPGLVDIVDACAIADLRPAEDASVQALLHRYDPEGALASLDAETCERLVAASADWPADYPVLASWLEDNEALRNGTGSSTARMDAVWALLETRRTFWATLVARTALLLKDRDDPLADSFAITAREMINGLPLRQIPIMVAIMGQTLEPRYAAFPDLDDDVPEPSDEEIMVFLRDSMATPPRKSASKKPK</sequence>
<name>A0A7W4PNI1_9PROT</name>
<evidence type="ECO:0000313" key="2">
    <source>
        <dbReference type="Proteomes" id="UP000540556"/>
    </source>
</evidence>
<accession>A0A7W4PNI1</accession>
<dbReference type="AlphaFoldDB" id="A0A7W4PNI1"/>
<gene>
    <name evidence="1" type="ORF">HLH27_06015</name>
</gene>